<sequence>MSLDRDISLLSRIPLFAGLSTEQLRLLAFSAVRLELSPGQVLFREGATAMSGYVVAYGGVELSIGHAGKRKILMTCEAGSLIGETALFIETRRPATATAIVSSEVLEVDRKLMSRMLNEYPHVALKLRATLAGRLVATVGELGKVDKMLKGIDDSPLRRKD</sequence>
<evidence type="ECO:0000313" key="3">
    <source>
        <dbReference type="Proteomes" id="UP000199071"/>
    </source>
</evidence>
<dbReference type="SMART" id="SM00100">
    <property type="entry name" value="cNMP"/>
    <property type="match status" value="1"/>
</dbReference>
<accession>A0A1G6ABP8</accession>
<gene>
    <name evidence="2" type="ORF">SAMN02982931_00424</name>
</gene>
<organism evidence="2 3">
    <name type="scientific">Bauldia litoralis</name>
    <dbReference type="NCBI Taxonomy" id="665467"/>
    <lineage>
        <taxon>Bacteria</taxon>
        <taxon>Pseudomonadati</taxon>
        <taxon>Pseudomonadota</taxon>
        <taxon>Alphaproteobacteria</taxon>
        <taxon>Hyphomicrobiales</taxon>
        <taxon>Kaistiaceae</taxon>
        <taxon>Bauldia</taxon>
    </lineage>
</organism>
<evidence type="ECO:0000313" key="2">
    <source>
        <dbReference type="EMBL" id="SDB05837.1"/>
    </source>
</evidence>
<dbReference type="InterPro" id="IPR018490">
    <property type="entry name" value="cNMP-bd_dom_sf"/>
</dbReference>
<dbReference type="CDD" id="cd00038">
    <property type="entry name" value="CAP_ED"/>
    <property type="match status" value="1"/>
</dbReference>
<dbReference type="InterPro" id="IPR050397">
    <property type="entry name" value="Env_Response_Regulators"/>
</dbReference>
<evidence type="ECO:0000259" key="1">
    <source>
        <dbReference type="PROSITE" id="PS50042"/>
    </source>
</evidence>
<dbReference type="Gene3D" id="2.60.120.10">
    <property type="entry name" value="Jelly Rolls"/>
    <property type="match status" value="1"/>
</dbReference>
<dbReference type="EMBL" id="FMXQ01000001">
    <property type="protein sequence ID" value="SDB05837.1"/>
    <property type="molecule type" value="Genomic_DNA"/>
</dbReference>
<keyword evidence="3" id="KW-1185">Reference proteome</keyword>
<dbReference type="GO" id="GO:0003700">
    <property type="term" value="F:DNA-binding transcription factor activity"/>
    <property type="evidence" value="ECO:0007669"/>
    <property type="project" value="TreeGrafter"/>
</dbReference>
<dbReference type="SUPFAM" id="SSF51206">
    <property type="entry name" value="cAMP-binding domain-like"/>
    <property type="match status" value="1"/>
</dbReference>
<protein>
    <submittedName>
        <fullName evidence="2">Cyclic nucleotide-binding domain-containing protein</fullName>
    </submittedName>
</protein>
<dbReference type="AlphaFoldDB" id="A0A1G6ABP8"/>
<proteinExistence type="predicted"/>
<dbReference type="PANTHER" id="PTHR24567:SF74">
    <property type="entry name" value="HTH-TYPE TRANSCRIPTIONAL REGULATOR ARCR"/>
    <property type="match status" value="1"/>
</dbReference>
<reference evidence="2 3" key="1">
    <citation type="submission" date="2016-10" db="EMBL/GenBank/DDBJ databases">
        <authorList>
            <person name="de Groot N.N."/>
        </authorList>
    </citation>
    <scope>NUCLEOTIDE SEQUENCE [LARGE SCALE GENOMIC DNA]</scope>
    <source>
        <strain evidence="2 3">ATCC 35022</strain>
    </source>
</reference>
<dbReference type="InterPro" id="IPR014710">
    <property type="entry name" value="RmlC-like_jellyroll"/>
</dbReference>
<feature type="domain" description="Cyclic nucleotide-binding" evidence="1">
    <location>
        <begin position="15"/>
        <end position="134"/>
    </location>
</feature>
<dbReference type="Proteomes" id="UP000199071">
    <property type="component" value="Unassembled WGS sequence"/>
</dbReference>
<dbReference type="Pfam" id="PF00027">
    <property type="entry name" value="cNMP_binding"/>
    <property type="match status" value="1"/>
</dbReference>
<dbReference type="RefSeq" id="WP_090874546.1">
    <property type="nucleotide sequence ID" value="NZ_FMXQ01000001.1"/>
</dbReference>
<name>A0A1G6ABP8_9HYPH</name>
<dbReference type="InterPro" id="IPR000595">
    <property type="entry name" value="cNMP-bd_dom"/>
</dbReference>
<dbReference type="STRING" id="665467.SAMN02982931_00424"/>
<dbReference type="PANTHER" id="PTHR24567">
    <property type="entry name" value="CRP FAMILY TRANSCRIPTIONAL REGULATORY PROTEIN"/>
    <property type="match status" value="1"/>
</dbReference>
<dbReference type="OrthoDB" id="9807547at2"/>
<dbReference type="GO" id="GO:0005829">
    <property type="term" value="C:cytosol"/>
    <property type="evidence" value="ECO:0007669"/>
    <property type="project" value="TreeGrafter"/>
</dbReference>
<dbReference type="PROSITE" id="PS50042">
    <property type="entry name" value="CNMP_BINDING_3"/>
    <property type="match status" value="1"/>
</dbReference>